<reference evidence="6" key="1">
    <citation type="submission" date="2021-01" db="EMBL/GenBank/DDBJ databases">
        <authorList>
            <person name="Corre E."/>
            <person name="Pelletier E."/>
            <person name="Niang G."/>
            <person name="Scheremetjew M."/>
            <person name="Finn R."/>
            <person name="Kale V."/>
            <person name="Holt S."/>
            <person name="Cochrane G."/>
            <person name="Meng A."/>
            <person name="Brown T."/>
            <person name="Cohen L."/>
        </authorList>
    </citation>
    <scope>NUCLEOTIDE SEQUENCE</scope>
    <source>
        <strain evidence="6">CCMP443</strain>
    </source>
</reference>
<dbReference type="InterPro" id="IPR004910">
    <property type="entry name" value="Yippee/Mis18/Cereblon"/>
</dbReference>
<keyword evidence="3" id="KW-0862">Zinc</keyword>
<keyword evidence="2" id="KW-0479">Metal-binding</keyword>
<dbReference type="GO" id="GO:0046872">
    <property type="term" value="F:metal ion binding"/>
    <property type="evidence" value="ECO:0007669"/>
    <property type="project" value="UniProtKB-KW"/>
</dbReference>
<dbReference type="InterPro" id="IPR034751">
    <property type="entry name" value="Yippee"/>
</dbReference>
<comment type="similarity">
    <text evidence="1 4">Belongs to the yippee family.</text>
</comment>
<dbReference type="PROSITE" id="PS51792">
    <property type="entry name" value="YIPPEE"/>
    <property type="match status" value="1"/>
</dbReference>
<protein>
    <recommendedName>
        <fullName evidence="4">Protein yippee-like</fullName>
    </recommendedName>
</protein>
<gene>
    <name evidence="6" type="ORF">HTEP1355_LOCUS1428</name>
</gene>
<evidence type="ECO:0000259" key="5">
    <source>
        <dbReference type="PROSITE" id="PS51792"/>
    </source>
</evidence>
<evidence type="ECO:0000256" key="1">
    <source>
        <dbReference type="ARBA" id="ARBA00005613"/>
    </source>
</evidence>
<dbReference type="AlphaFoldDB" id="A0A7S0VC87"/>
<dbReference type="PANTHER" id="PTHR13848">
    <property type="entry name" value="PROTEIN YIPPEE-LIKE CG15309-RELATED"/>
    <property type="match status" value="1"/>
</dbReference>
<name>A0A7S0VC87_9CRYP</name>
<accession>A0A7S0VC87</accession>
<dbReference type="EMBL" id="HBFN01002258">
    <property type="protein sequence ID" value="CAD8779065.1"/>
    <property type="molecule type" value="Transcribed_RNA"/>
</dbReference>
<evidence type="ECO:0000256" key="3">
    <source>
        <dbReference type="ARBA" id="ARBA00022833"/>
    </source>
</evidence>
<evidence type="ECO:0000256" key="4">
    <source>
        <dbReference type="RuleBase" id="RU110713"/>
    </source>
</evidence>
<evidence type="ECO:0000313" key="6">
    <source>
        <dbReference type="EMBL" id="CAD8779065.1"/>
    </source>
</evidence>
<dbReference type="Pfam" id="PF03226">
    <property type="entry name" value="Yippee-Mis18"/>
    <property type="match status" value="1"/>
</dbReference>
<feature type="domain" description="Yippee" evidence="5">
    <location>
        <begin position="13"/>
        <end position="110"/>
    </location>
</feature>
<evidence type="ECO:0000256" key="2">
    <source>
        <dbReference type="ARBA" id="ARBA00022723"/>
    </source>
</evidence>
<proteinExistence type="inferred from homology"/>
<organism evidence="6">
    <name type="scientific">Hemiselmis tepida</name>
    <dbReference type="NCBI Taxonomy" id="464990"/>
    <lineage>
        <taxon>Eukaryota</taxon>
        <taxon>Cryptophyceae</taxon>
        <taxon>Cryptomonadales</taxon>
        <taxon>Hemiselmidaceae</taxon>
        <taxon>Hemiselmis</taxon>
    </lineage>
</organism>
<sequence>MGRVHRTWLPGTRIYACGSCKAHLTNHADIVSKSFQGRTGRAYLFNSVVNVSLGPTEDRILNTGLHKVSDIYCNCCEVYLGWRYEEAFEQSQKYKEGKAVLEKARMCTEEWTTDAPGDVASD</sequence>
<dbReference type="InterPro" id="IPR039058">
    <property type="entry name" value="Yippee_fam"/>
</dbReference>